<reference evidence="1" key="1">
    <citation type="submission" date="2022-11" db="EMBL/GenBank/DDBJ databases">
        <title>Genome Resource of Sclerotinia nivalis Strain SnTB1, a Plant Pathogen Isolated from American Ginseng.</title>
        <authorList>
            <person name="Fan S."/>
        </authorList>
    </citation>
    <scope>NUCLEOTIDE SEQUENCE</scope>
    <source>
        <strain evidence="1">SnTB1</strain>
    </source>
</reference>
<name>A0A9X0DPB7_9HELO</name>
<protein>
    <submittedName>
        <fullName evidence="1">Uncharacterized protein</fullName>
    </submittedName>
</protein>
<gene>
    <name evidence="1" type="ORF">OCU04_001025</name>
</gene>
<proteinExistence type="predicted"/>
<accession>A0A9X0DPB7</accession>
<dbReference type="AlphaFoldDB" id="A0A9X0DPB7"/>
<evidence type="ECO:0000313" key="1">
    <source>
        <dbReference type="EMBL" id="KAJ8070654.1"/>
    </source>
</evidence>
<evidence type="ECO:0000313" key="2">
    <source>
        <dbReference type="Proteomes" id="UP001152300"/>
    </source>
</evidence>
<organism evidence="1 2">
    <name type="scientific">Sclerotinia nivalis</name>
    <dbReference type="NCBI Taxonomy" id="352851"/>
    <lineage>
        <taxon>Eukaryota</taxon>
        <taxon>Fungi</taxon>
        <taxon>Dikarya</taxon>
        <taxon>Ascomycota</taxon>
        <taxon>Pezizomycotina</taxon>
        <taxon>Leotiomycetes</taxon>
        <taxon>Helotiales</taxon>
        <taxon>Sclerotiniaceae</taxon>
        <taxon>Sclerotinia</taxon>
    </lineage>
</organism>
<keyword evidence="2" id="KW-1185">Reference proteome</keyword>
<dbReference type="OrthoDB" id="5365129at2759"/>
<sequence length="327" mass="34782">MNAIINVGALIPFAISLSDSIRDAQNVDSSTSVEIGAGIGPNGNAGTFGGAVPAISIWNEEGARLGQFMPSKGEKIKAGTSNNKPITVTQDQGATGQPEYIQLTTVNNDAICITYVTVSGNGVSWNWMGDVGYTCGGDWYPSTAKFGSDNYQPKCTWIDADHSDGLRFIAMSMHMPDFNGDQALVSEYNKNHATLCNSKARFLQWGQLTVNPGYNQEPPMFSPPLQYNADGSDKDFSALFTPGTVNKRDMSSATNSTSDGSINQPGHVIISDYKAHSASEVCGSETSRGPSFVSTQDGTYCDMSTKISYPLCSATVTTGCFDVDTAT</sequence>
<comment type="caution">
    <text evidence="1">The sequence shown here is derived from an EMBL/GenBank/DDBJ whole genome shotgun (WGS) entry which is preliminary data.</text>
</comment>
<dbReference type="EMBL" id="JAPEIS010000001">
    <property type="protein sequence ID" value="KAJ8070654.1"/>
    <property type="molecule type" value="Genomic_DNA"/>
</dbReference>
<dbReference type="Proteomes" id="UP001152300">
    <property type="component" value="Unassembled WGS sequence"/>
</dbReference>